<gene>
    <name evidence="10" type="ordered locus">RPE_4303</name>
</gene>
<evidence type="ECO:0000256" key="2">
    <source>
        <dbReference type="ARBA" id="ARBA00022723"/>
    </source>
</evidence>
<protein>
    <submittedName>
        <fullName evidence="10">Peptidase M48, Ste24p</fullName>
    </submittedName>
</protein>
<evidence type="ECO:0000256" key="5">
    <source>
        <dbReference type="ARBA" id="ARBA00023049"/>
    </source>
</evidence>
<dbReference type="Pfam" id="PF01435">
    <property type="entry name" value="Peptidase_M48"/>
    <property type="match status" value="1"/>
</dbReference>
<evidence type="ECO:0000259" key="9">
    <source>
        <dbReference type="Pfam" id="PF23368"/>
    </source>
</evidence>
<name>Q07IK7_RHOP5</name>
<sequence length="372" mass="39679">MNEATPIAQAQDTSPPQPYPAIYFDGRSSRRHAVTLGFGDQLVIRNADGNALAAWTYADLHRLDAPTGTLRLGNPAAHQLARLEIRDGRTAAELTARCASLDTNALGRHSVGKIVAWSLAASVSVVLIALFGMPLIAERLTPLLPQSFERRIGEVAEQQVKAIFGDKVCDNPAGQAAFVKMVDALREAGGLDRSVAPSVLASEIPNAIALPGGKVFLFSALLDKAKDPDEIAGVIAHEFGHVAHRDNIRLLIHNGGTSFLIGLLFGDVTGSGALIFASRTLITSSYSREAEHNADTFSIDAMQRLGRSPQPMGELLFRVTGKEGGSGLGMMSSHPLTEDRLARMKQLDAPSRGEPLLTPAEWSALKAICAPR</sequence>
<dbReference type="EMBL" id="CP000463">
    <property type="protein sequence ID" value="ABJ08227.1"/>
    <property type="molecule type" value="Genomic_DNA"/>
</dbReference>
<dbReference type="CDD" id="cd07332">
    <property type="entry name" value="M48C_Oma1_like"/>
    <property type="match status" value="1"/>
</dbReference>
<proteinExistence type="inferred from homology"/>
<dbReference type="GO" id="GO:0016020">
    <property type="term" value="C:membrane"/>
    <property type="evidence" value="ECO:0007669"/>
    <property type="project" value="TreeGrafter"/>
</dbReference>
<feature type="transmembrane region" description="Helical" evidence="7">
    <location>
        <begin position="114"/>
        <end position="137"/>
    </location>
</feature>
<dbReference type="HOGENOM" id="CLU_029002_0_0_5"/>
<dbReference type="KEGG" id="rpe:RPE_4303"/>
<dbReference type="InterPro" id="IPR055518">
    <property type="entry name" value="DUF7092"/>
</dbReference>
<keyword evidence="7" id="KW-0472">Membrane</keyword>
<dbReference type="STRING" id="316055.RPE_4303"/>
<dbReference type="GO" id="GO:0004222">
    <property type="term" value="F:metalloendopeptidase activity"/>
    <property type="evidence" value="ECO:0007669"/>
    <property type="project" value="InterPro"/>
</dbReference>
<evidence type="ECO:0000256" key="4">
    <source>
        <dbReference type="ARBA" id="ARBA00022833"/>
    </source>
</evidence>
<feature type="domain" description="Peptidase M48" evidence="8">
    <location>
        <begin position="199"/>
        <end position="346"/>
    </location>
</feature>
<dbReference type="GO" id="GO:0051603">
    <property type="term" value="P:proteolysis involved in protein catabolic process"/>
    <property type="evidence" value="ECO:0007669"/>
    <property type="project" value="TreeGrafter"/>
</dbReference>
<keyword evidence="4 6" id="KW-0862">Zinc</keyword>
<evidence type="ECO:0000256" key="7">
    <source>
        <dbReference type="SAM" id="Phobius"/>
    </source>
</evidence>
<accession>Q07IK7</accession>
<evidence type="ECO:0000256" key="6">
    <source>
        <dbReference type="RuleBase" id="RU003983"/>
    </source>
</evidence>
<keyword evidence="5 6" id="KW-0482">Metalloprotease</keyword>
<organism evidence="10">
    <name type="scientific">Rhodopseudomonas palustris (strain BisA53)</name>
    <dbReference type="NCBI Taxonomy" id="316055"/>
    <lineage>
        <taxon>Bacteria</taxon>
        <taxon>Pseudomonadati</taxon>
        <taxon>Pseudomonadota</taxon>
        <taxon>Alphaproteobacteria</taxon>
        <taxon>Hyphomicrobiales</taxon>
        <taxon>Nitrobacteraceae</taxon>
        <taxon>Rhodopseudomonas</taxon>
    </lineage>
</organism>
<dbReference type="PANTHER" id="PTHR22726">
    <property type="entry name" value="METALLOENDOPEPTIDASE OMA1"/>
    <property type="match status" value="1"/>
</dbReference>
<comment type="similarity">
    <text evidence="6">Belongs to the peptidase M48 family.</text>
</comment>
<dbReference type="Pfam" id="PF23368">
    <property type="entry name" value="DUF7092"/>
    <property type="match status" value="1"/>
</dbReference>
<evidence type="ECO:0000313" key="10">
    <source>
        <dbReference type="EMBL" id="ABJ08227.1"/>
    </source>
</evidence>
<dbReference type="AlphaFoldDB" id="Q07IK7"/>
<feature type="domain" description="DUF7092" evidence="9">
    <location>
        <begin position="20"/>
        <end position="97"/>
    </location>
</feature>
<evidence type="ECO:0000259" key="8">
    <source>
        <dbReference type="Pfam" id="PF01435"/>
    </source>
</evidence>
<keyword evidence="3 6" id="KW-0378">Hydrolase</keyword>
<dbReference type="eggNOG" id="COG0501">
    <property type="taxonomic scope" value="Bacteria"/>
</dbReference>
<dbReference type="Gene3D" id="3.30.2010.10">
    <property type="entry name" value="Metalloproteases ('zincins'), catalytic domain"/>
    <property type="match status" value="1"/>
</dbReference>
<evidence type="ECO:0000256" key="1">
    <source>
        <dbReference type="ARBA" id="ARBA00022670"/>
    </source>
</evidence>
<keyword evidence="1 6" id="KW-0645">Protease</keyword>
<evidence type="ECO:0000256" key="3">
    <source>
        <dbReference type="ARBA" id="ARBA00022801"/>
    </source>
</evidence>
<keyword evidence="2" id="KW-0479">Metal-binding</keyword>
<dbReference type="OrthoDB" id="9810445at2"/>
<dbReference type="PANTHER" id="PTHR22726:SF1">
    <property type="entry name" value="METALLOENDOPEPTIDASE OMA1, MITOCHONDRIAL"/>
    <property type="match status" value="1"/>
</dbReference>
<comment type="cofactor">
    <cofactor evidence="6">
        <name>Zn(2+)</name>
        <dbReference type="ChEBI" id="CHEBI:29105"/>
    </cofactor>
    <text evidence="6">Binds 1 zinc ion per subunit.</text>
</comment>
<dbReference type="InterPro" id="IPR051156">
    <property type="entry name" value="Mito/Outer_Membr_Metalloprot"/>
</dbReference>
<keyword evidence="7" id="KW-1133">Transmembrane helix</keyword>
<reference evidence="10" key="1">
    <citation type="submission" date="2006-09" db="EMBL/GenBank/DDBJ databases">
        <title>Complete sequence of Rhodopseudomonas palustris BisA53.</title>
        <authorList>
            <consortium name="US DOE Joint Genome Institute"/>
            <person name="Copeland A."/>
            <person name="Lucas S."/>
            <person name="Lapidus A."/>
            <person name="Barry K."/>
            <person name="Detter J.C."/>
            <person name="Glavina del Rio T."/>
            <person name="Hammon N."/>
            <person name="Israni S."/>
            <person name="Dalin E."/>
            <person name="Tice H."/>
            <person name="Pitluck S."/>
            <person name="Chain P."/>
            <person name="Malfatti S."/>
            <person name="Shin M."/>
            <person name="Vergez L."/>
            <person name="Schmutz J."/>
            <person name="Larimer F."/>
            <person name="Land M."/>
            <person name="Hauser L."/>
            <person name="Pelletier D.A."/>
            <person name="Kyrpides N."/>
            <person name="Kim E."/>
            <person name="Harwood C.S."/>
            <person name="Oda Y."/>
            <person name="Richardson P."/>
        </authorList>
    </citation>
    <scope>NUCLEOTIDE SEQUENCE [LARGE SCALE GENOMIC DNA]</scope>
    <source>
        <strain evidence="10">BisA53</strain>
    </source>
</reference>
<keyword evidence="7" id="KW-0812">Transmembrane</keyword>
<dbReference type="GO" id="GO:0046872">
    <property type="term" value="F:metal ion binding"/>
    <property type="evidence" value="ECO:0007669"/>
    <property type="project" value="UniProtKB-KW"/>
</dbReference>
<dbReference type="InterPro" id="IPR001915">
    <property type="entry name" value="Peptidase_M48"/>
</dbReference>